<evidence type="ECO:0000256" key="8">
    <source>
        <dbReference type="ARBA" id="ARBA00034651"/>
    </source>
</evidence>
<feature type="transmembrane region" description="Helical" evidence="11">
    <location>
        <begin position="217"/>
        <end position="237"/>
    </location>
</feature>
<dbReference type="PROSITE" id="PS00221">
    <property type="entry name" value="MIP"/>
    <property type="match status" value="1"/>
</dbReference>
<keyword evidence="4 9" id="KW-0812">Transmembrane</keyword>
<feature type="transmembrane region" description="Helical" evidence="11">
    <location>
        <begin position="271"/>
        <end position="296"/>
    </location>
</feature>
<feature type="transmembrane region" description="Helical" evidence="11">
    <location>
        <begin position="95"/>
        <end position="122"/>
    </location>
</feature>
<comment type="catalytic activity">
    <reaction evidence="8">
        <text>H2O(in) = H2O(out)</text>
        <dbReference type="Rhea" id="RHEA:29667"/>
        <dbReference type="ChEBI" id="CHEBI:15377"/>
    </reaction>
</comment>
<comment type="similarity">
    <text evidence="2 9">Belongs to the MIP/aquaporin (TC 1.A.8) family.</text>
</comment>
<dbReference type="Pfam" id="PF00230">
    <property type="entry name" value="MIP"/>
    <property type="match status" value="1"/>
</dbReference>
<evidence type="ECO:0000313" key="13">
    <source>
        <dbReference type="Proteomes" id="UP000807306"/>
    </source>
</evidence>
<feature type="region of interest" description="Disordered" evidence="10">
    <location>
        <begin position="1"/>
        <end position="32"/>
    </location>
</feature>
<evidence type="ECO:0000256" key="6">
    <source>
        <dbReference type="ARBA" id="ARBA00022989"/>
    </source>
</evidence>
<dbReference type="GO" id="GO:0015250">
    <property type="term" value="F:water channel activity"/>
    <property type="evidence" value="ECO:0007669"/>
    <property type="project" value="TreeGrafter"/>
</dbReference>
<comment type="subcellular location">
    <subcellularLocation>
        <location evidence="1">Membrane</location>
        <topology evidence="1">Multi-pass membrane protein</topology>
    </subcellularLocation>
</comment>
<evidence type="ECO:0000256" key="7">
    <source>
        <dbReference type="ARBA" id="ARBA00023136"/>
    </source>
</evidence>
<dbReference type="GO" id="GO:0015254">
    <property type="term" value="F:glycerol channel activity"/>
    <property type="evidence" value="ECO:0007669"/>
    <property type="project" value="TreeGrafter"/>
</dbReference>
<dbReference type="SUPFAM" id="SSF81338">
    <property type="entry name" value="Aquaporin-like"/>
    <property type="match status" value="1"/>
</dbReference>
<comment type="caution">
    <text evidence="12">The sequence shown here is derived from an EMBL/GenBank/DDBJ whole genome shotgun (WGS) entry which is preliminary data.</text>
</comment>
<dbReference type="PANTHER" id="PTHR43829">
    <property type="entry name" value="AQUAPORIN OR AQUAGLYCEROPORIN RELATED"/>
    <property type="match status" value="1"/>
</dbReference>
<keyword evidence="7 11" id="KW-0472">Membrane</keyword>
<name>A0A9P6EK72_9AGAR</name>
<dbReference type="EMBL" id="MU157839">
    <property type="protein sequence ID" value="KAF9530616.1"/>
    <property type="molecule type" value="Genomic_DNA"/>
</dbReference>
<feature type="transmembrane region" description="Helical" evidence="11">
    <location>
        <begin position="52"/>
        <end position="75"/>
    </location>
</feature>
<protein>
    <submittedName>
        <fullName evidence="12">Aquaporin-like protein</fullName>
    </submittedName>
</protein>
<evidence type="ECO:0000313" key="12">
    <source>
        <dbReference type="EMBL" id="KAF9530616.1"/>
    </source>
</evidence>
<dbReference type="Proteomes" id="UP000807306">
    <property type="component" value="Unassembled WGS sequence"/>
</dbReference>
<feature type="transmembrane region" description="Helical" evidence="11">
    <location>
        <begin position="134"/>
        <end position="155"/>
    </location>
</feature>
<dbReference type="NCBIfam" id="TIGR00861">
    <property type="entry name" value="MIP"/>
    <property type="match status" value="1"/>
</dbReference>
<evidence type="ECO:0000256" key="2">
    <source>
        <dbReference type="ARBA" id="ARBA00006175"/>
    </source>
</evidence>
<sequence>MDKRSQPPSHMEMASSQLHNQDYDKETEKTPQLPLRPTQTLFQKFWEAGRPAVAEFLGVAIFVAIGAGSNCQAFARSLRAGGVPGDVLSTNLGWAIGLALGVWTTAGISGGHVNPAITLALATWRGFPWKKVPVYIFAQLLGGVVGTGLAYAQYIHIIDQAEGGRQFRTLKTAGLFPTFPLDYMTAVSSFFSEFLGAAILAFIIMATTDQHNAAPPLHLLPIVIFLVLLGLGLAFGIQTSFSFNPARDFGPRLFLTMAGYGGKLYTTANHYWIWGGILAPIAGAQVAVGLYDLCLLKSTTVRLGARIPPR</sequence>
<evidence type="ECO:0000256" key="9">
    <source>
        <dbReference type="RuleBase" id="RU000477"/>
    </source>
</evidence>
<keyword evidence="6 11" id="KW-1133">Transmembrane helix</keyword>
<dbReference type="CDD" id="cd00333">
    <property type="entry name" value="MIP"/>
    <property type="match status" value="1"/>
</dbReference>
<gene>
    <name evidence="12" type="ORF">CPB83DRAFT_868536</name>
</gene>
<dbReference type="GO" id="GO:0005886">
    <property type="term" value="C:plasma membrane"/>
    <property type="evidence" value="ECO:0007669"/>
    <property type="project" value="TreeGrafter"/>
</dbReference>
<dbReference type="InterPro" id="IPR022357">
    <property type="entry name" value="MIP_CS"/>
</dbReference>
<dbReference type="Gene3D" id="1.20.1080.10">
    <property type="entry name" value="Glycerol uptake facilitator protein"/>
    <property type="match status" value="1"/>
</dbReference>
<dbReference type="InterPro" id="IPR023271">
    <property type="entry name" value="Aquaporin-like"/>
</dbReference>
<dbReference type="PRINTS" id="PR00783">
    <property type="entry name" value="MINTRINSICP"/>
</dbReference>
<evidence type="ECO:0000256" key="3">
    <source>
        <dbReference type="ARBA" id="ARBA00022448"/>
    </source>
</evidence>
<dbReference type="PANTHER" id="PTHR43829:SF9">
    <property type="entry name" value="AQUAPORIN-9"/>
    <property type="match status" value="1"/>
</dbReference>
<evidence type="ECO:0000256" key="5">
    <source>
        <dbReference type="ARBA" id="ARBA00022737"/>
    </source>
</evidence>
<evidence type="ECO:0000256" key="10">
    <source>
        <dbReference type="SAM" id="MobiDB-lite"/>
    </source>
</evidence>
<dbReference type="OrthoDB" id="3222at2759"/>
<evidence type="ECO:0000256" key="4">
    <source>
        <dbReference type="ARBA" id="ARBA00022692"/>
    </source>
</evidence>
<keyword evidence="5" id="KW-0677">Repeat</keyword>
<dbReference type="InterPro" id="IPR000425">
    <property type="entry name" value="MIP"/>
</dbReference>
<evidence type="ECO:0000256" key="11">
    <source>
        <dbReference type="SAM" id="Phobius"/>
    </source>
</evidence>
<organism evidence="12 13">
    <name type="scientific">Crepidotus variabilis</name>
    <dbReference type="NCBI Taxonomy" id="179855"/>
    <lineage>
        <taxon>Eukaryota</taxon>
        <taxon>Fungi</taxon>
        <taxon>Dikarya</taxon>
        <taxon>Basidiomycota</taxon>
        <taxon>Agaricomycotina</taxon>
        <taxon>Agaricomycetes</taxon>
        <taxon>Agaricomycetidae</taxon>
        <taxon>Agaricales</taxon>
        <taxon>Agaricineae</taxon>
        <taxon>Crepidotaceae</taxon>
        <taxon>Crepidotus</taxon>
    </lineage>
</organism>
<dbReference type="AlphaFoldDB" id="A0A9P6EK72"/>
<dbReference type="InterPro" id="IPR050363">
    <property type="entry name" value="MIP/Aquaporin"/>
</dbReference>
<accession>A0A9P6EK72</accession>
<proteinExistence type="inferred from homology"/>
<evidence type="ECO:0000256" key="1">
    <source>
        <dbReference type="ARBA" id="ARBA00004141"/>
    </source>
</evidence>
<keyword evidence="3 9" id="KW-0813">Transport</keyword>
<feature type="transmembrane region" description="Helical" evidence="11">
    <location>
        <begin position="183"/>
        <end position="205"/>
    </location>
</feature>
<reference evidence="12" key="1">
    <citation type="submission" date="2020-11" db="EMBL/GenBank/DDBJ databases">
        <authorList>
            <consortium name="DOE Joint Genome Institute"/>
            <person name="Ahrendt S."/>
            <person name="Riley R."/>
            <person name="Andreopoulos W."/>
            <person name="Labutti K."/>
            <person name="Pangilinan J."/>
            <person name="Ruiz-Duenas F.J."/>
            <person name="Barrasa J.M."/>
            <person name="Sanchez-Garcia M."/>
            <person name="Camarero S."/>
            <person name="Miyauchi S."/>
            <person name="Serrano A."/>
            <person name="Linde D."/>
            <person name="Babiker R."/>
            <person name="Drula E."/>
            <person name="Ayuso-Fernandez I."/>
            <person name="Pacheco R."/>
            <person name="Padilla G."/>
            <person name="Ferreira P."/>
            <person name="Barriuso J."/>
            <person name="Kellner H."/>
            <person name="Castanera R."/>
            <person name="Alfaro M."/>
            <person name="Ramirez L."/>
            <person name="Pisabarro A.G."/>
            <person name="Kuo A."/>
            <person name="Tritt A."/>
            <person name="Lipzen A."/>
            <person name="He G."/>
            <person name="Yan M."/>
            <person name="Ng V."/>
            <person name="Cullen D."/>
            <person name="Martin F."/>
            <person name="Rosso M.-N."/>
            <person name="Henrissat B."/>
            <person name="Hibbett D."/>
            <person name="Martinez A.T."/>
            <person name="Grigoriev I.V."/>
        </authorList>
    </citation>
    <scope>NUCLEOTIDE SEQUENCE</scope>
    <source>
        <strain evidence="12">CBS 506.95</strain>
    </source>
</reference>
<keyword evidence="13" id="KW-1185">Reference proteome</keyword>